<dbReference type="KEGG" id="amob:HG15A2_49360"/>
<protein>
    <submittedName>
        <fullName evidence="1">Uncharacterized protein</fullName>
    </submittedName>
</protein>
<dbReference type="Proteomes" id="UP000319852">
    <property type="component" value="Chromosome"/>
</dbReference>
<evidence type="ECO:0000313" key="1">
    <source>
        <dbReference type="EMBL" id="QDT01589.1"/>
    </source>
</evidence>
<evidence type="ECO:0000313" key="2">
    <source>
        <dbReference type="Proteomes" id="UP000319852"/>
    </source>
</evidence>
<organism evidence="1 2">
    <name type="scientific">Adhaeretor mobilis</name>
    <dbReference type="NCBI Taxonomy" id="1930276"/>
    <lineage>
        <taxon>Bacteria</taxon>
        <taxon>Pseudomonadati</taxon>
        <taxon>Planctomycetota</taxon>
        <taxon>Planctomycetia</taxon>
        <taxon>Pirellulales</taxon>
        <taxon>Lacipirellulaceae</taxon>
        <taxon>Adhaeretor</taxon>
    </lineage>
</organism>
<dbReference type="EMBL" id="CP036263">
    <property type="protein sequence ID" value="QDT01589.1"/>
    <property type="molecule type" value="Genomic_DNA"/>
</dbReference>
<reference evidence="1 2" key="1">
    <citation type="submission" date="2019-02" db="EMBL/GenBank/DDBJ databases">
        <title>Deep-cultivation of Planctomycetes and their phenomic and genomic characterization uncovers novel biology.</title>
        <authorList>
            <person name="Wiegand S."/>
            <person name="Jogler M."/>
            <person name="Boedeker C."/>
            <person name="Pinto D."/>
            <person name="Vollmers J."/>
            <person name="Rivas-Marin E."/>
            <person name="Kohn T."/>
            <person name="Peeters S.H."/>
            <person name="Heuer A."/>
            <person name="Rast P."/>
            <person name="Oberbeckmann S."/>
            <person name="Bunk B."/>
            <person name="Jeske O."/>
            <person name="Meyerdierks A."/>
            <person name="Storesund J.E."/>
            <person name="Kallscheuer N."/>
            <person name="Luecker S."/>
            <person name="Lage O.M."/>
            <person name="Pohl T."/>
            <person name="Merkel B.J."/>
            <person name="Hornburger P."/>
            <person name="Mueller R.-W."/>
            <person name="Bruemmer F."/>
            <person name="Labrenz M."/>
            <person name="Spormann A.M."/>
            <person name="Op den Camp H."/>
            <person name="Overmann J."/>
            <person name="Amann R."/>
            <person name="Jetten M.S.M."/>
            <person name="Mascher T."/>
            <person name="Medema M.H."/>
            <person name="Devos D.P."/>
            <person name="Kaster A.-K."/>
            <person name="Ovreas L."/>
            <person name="Rohde M."/>
            <person name="Galperin M.Y."/>
            <person name="Jogler C."/>
        </authorList>
    </citation>
    <scope>NUCLEOTIDE SEQUENCE [LARGE SCALE GENOMIC DNA]</scope>
    <source>
        <strain evidence="1 2">HG15A2</strain>
    </source>
</reference>
<keyword evidence="2" id="KW-1185">Reference proteome</keyword>
<proteinExistence type="predicted"/>
<name>A0A517N373_9BACT</name>
<accession>A0A517N373</accession>
<gene>
    <name evidence="1" type="ORF">HG15A2_49360</name>
</gene>
<dbReference type="AlphaFoldDB" id="A0A517N373"/>
<dbReference type="RefSeq" id="WP_145063805.1">
    <property type="nucleotide sequence ID" value="NZ_CP036263.1"/>
</dbReference>
<sequence>MCKCQDAENTKLIYFAPLSETNLGCGNQPRWALPNFDNTALGFNIVCMGFAYPSKLACDAEATHCSFAAAQVQDLSGLTP</sequence>